<dbReference type="InterPro" id="IPR011009">
    <property type="entry name" value="Kinase-like_dom_sf"/>
</dbReference>
<proteinExistence type="predicted"/>
<gene>
    <name evidence="10" type="ORF">NP233_g3166</name>
</gene>
<dbReference type="EC" id="2.7.11.1" evidence="1"/>
<evidence type="ECO:0000256" key="7">
    <source>
        <dbReference type="ARBA" id="ARBA00047899"/>
    </source>
</evidence>
<dbReference type="GO" id="GO:0005634">
    <property type="term" value="C:nucleus"/>
    <property type="evidence" value="ECO:0007669"/>
    <property type="project" value="TreeGrafter"/>
</dbReference>
<keyword evidence="5" id="KW-0418">Kinase</keyword>
<accession>A0AAD5YYJ1</accession>
<dbReference type="InterPro" id="IPR000719">
    <property type="entry name" value="Prot_kinase_dom"/>
</dbReference>
<dbReference type="Proteomes" id="UP001213000">
    <property type="component" value="Unassembled WGS sequence"/>
</dbReference>
<reference evidence="10" key="1">
    <citation type="submission" date="2022-07" db="EMBL/GenBank/DDBJ databases">
        <title>Genome Sequence of Leucocoprinus birnbaumii.</title>
        <authorList>
            <person name="Buettner E."/>
        </authorList>
    </citation>
    <scope>NUCLEOTIDE SEQUENCE</scope>
    <source>
        <strain evidence="10">VT141</strain>
    </source>
</reference>
<dbReference type="GO" id="GO:0004674">
    <property type="term" value="F:protein serine/threonine kinase activity"/>
    <property type="evidence" value="ECO:0007669"/>
    <property type="project" value="UniProtKB-KW"/>
</dbReference>
<dbReference type="GO" id="GO:0050684">
    <property type="term" value="P:regulation of mRNA processing"/>
    <property type="evidence" value="ECO:0007669"/>
    <property type="project" value="TreeGrafter"/>
</dbReference>
<evidence type="ECO:0000256" key="3">
    <source>
        <dbReference type="ARBA" id="ARBA00022679"/>
    </source>
</evidence>
<dbReference type="Gene3D" id="3.30.200.20">
    <property type="entry name" value="Phosphorylase Kinase, domain 1"/>
    <property type="match status" value="1"/>
</dbReference>
<dbReference type="GO" id="GO:0000245">
    <property type="term" value="P:spliceosomal complex assembly"/>
    <property type="evidence" value="ECO:0007669"/>
    <property type="project" value="TreeGrafter"/>
</dbReference>
<evidence type="ECO:0000256" key="1">
    <source>
        <dbReference type="ARBA" id="ARBA00012513"/>
    </source>
</evidence>
<comment type="catalytic activity">
    <reaction evidence="8">
        <text>L-seryl-[protein] + ATP = O-phospho-L-seryl-[protein] + ADP + H(+)</text>
        <dbReference type="Rhea" id="RHEA:17989"/>
        <dbReference type="Rhea" id="RHEA-COMP:9863"/>
        <dbReference type="Rhea" id="RHEA-COMP:11604"/>
        <dbReference type="ChEBI" id="CHEBI:15378"/>
        <dbReference type="ChEBI" id="CHEBI:29999"/>
        <dbReference type="ChEBI" id="CHEBI:30616"/>
        <dbReference type="ChEBI" id="CHEBI:83421"/>
        <dbReference type="ChEBI" id="CHEBI:456216"/>
        <dbReference type="EC" id="2.7.11.1"/>
    </reaction>
</comment>
<dbReference type="PROSITE" id="PS50011">
    <property type="entry name" value="PROTEIN_KINASE_DOM"/>
    <property type="match status" value="1"/>
</dbReference>
<dbReference type="SUPFAM" id="SSF56112">
    <property type="entry name" value="Protein kinase-like (PK-like)"/>
    <property type="match status" value="1"/>
</dbReference>
<dbReference type="SMART" id="SM00220">
    <property type="entry name" value="S_TKc"/>
    <property type="match status" value="1"/>
</dbReference>
<dbReference type="GO" id="GO:0005524">
    <property type="term" value="F:ATP binding"/>
    <property type="evidence" value="ECO:0007669"/>
    <property type="project" value="UniProtKB-KW"/>
</dbReference>
<protein>
    <recommendedName>
        <fullName evidence="1">non-specific serine/threonine protein kinase</fullName>
        <ecNumber evidence="1">2.7.11.1</ecNumber>
    </recommendedName>
</protein>
<dbReference type="InterPro" id="IPR051334">
    <property type="entry name" value="SRPK"/>
</dbReference>
<evidence type="ECO:0000256" key="5">
    <source>
        <dbReference type="ARBA" id="ARBA00022777"/>
    </source>
</evidence>
<dbReference type="PANTHER" id="PTHR47634">
    <property type="entry name" value="PROTEIN KINASE DOMAIN-CONTAINING PROTEIN-RELATED"/>
    <property type="match status" value="1"/>
</dbReference>
<feature type="domain" description="Protein kinase" evidence="9">
    <location>
        <begin position="34"/>
        <end position="397"/>
    </location>
</feature>
<evidence type="ECO:0000256" key="2">
    <source>
        <dbReference type="ARBA" id="ARBA00022527"/>
    </source>
</evidence>
<keyword evidence="4" id="KW-0547">Nucleotide-binding</keyword>
<name>A0AAD5YYJ1_9AGAR</name>
<evidence type="ECO:0000256" key="4">
    <source>
        <dbReference type="ARBA" id="ARBA00022741"/>
    </source>
</evidence>
<keyword evidence="11" id="KW-1185">Reference proteome</keyword>
<comment type="catalytic activity">
    <reaction evidence="7">
        <text>L-threonyl-[protein] + ATP = O-phospho-L-threonyl-[protein] + ADP + H(+)</text>
        <dbReference type="Rhea" id="RHEA:46608"/>
        <dbReference type="Rhea" id="RHEA-COMP:11060"/>
        <dbReference type="Rhea" id="RHEA-COMP:11605"/>
        <dbReference type="ChEBI" id="CHEBI:15378"/>
        <dbReference type="ChEBI" id="CHEBI:30013"/>
        <dbReference type="ChEBI" id="CHEBI:30616"/>
        <dbReference type="ChEBI" id="CHEBI:61977"/>
        <dbReference type="ChEBI" id="CHEBI:456216"/>
        <dbReference type="EC" id="2.7.11.1"/>
    </reaction>
</comment>
<dbReference type="EMBL" id="JANIEX010000147">
    <property type="protein sequence ID" value="KAJ3572328.1"/>
    <property type="molecule type" value="Genomic_DNA"/>
</dbReference>
<evidence type="ECO:0000313" key="10">
    <source>
        <dbReference type="EMBL" id="KAJ3572328.1"/>
    </source>
</evidence>
<sequence>MGNNEPPEEPLLASLTDGFGYFTTAAVNRSLGQYQFVRKLGWAASSSVWLALDKSMETRSFVALKLLTSQATAQLALSSSPNHTEYHVFRKIKDTNPNSLGFNHCLTLKRWFTAQSEAGNHICFVTEPLSSSLHTIQQHEYNRFPLPVAKRITKQVLLALDYLHRECGYIHTDIKADNVVASIPQPVDSRIEKFVLTYDPIVYGPPLELKSSSLPVFFSRSEPLPYFKLGGTLEDISVRLIDYGQAISVDEPLREDSCQPVNVRAPEVILKYPWTSAIDIWSVGCLLFQLLTEHHLFGQEGEHTRELHLQNIEECVGRFPSQFLRECEKRGQYFDDKGSLLHTNNDYKPTPISDFLKQLSLLDEDEVMGATNFILRCLTLDPKLRPTAQELLEDDWLL</sequence>
<evidence type="ECO:0000259" key="9">
    <source>
        <dbReference type="PROSITE" id="PS50011"/>
    </source>
</evidence>
<comment type="caution">
    <text evidence="10">The sequence shown here is derived from an EMBL/GenBank/DDBJ whole genome shotgun (WGS) entry which is preliminary data.</text>
</comment>
<keyword evidence="6" id="KW-0067">ATP-binding</keyword>
<dbReference type="GO" id="GO:0005737">
    <property type="term" value="C:cytoplasm"/>
    <property type="evidence" value="ECO:0007669"/>
    <property type="project" value="TreeGrafter"/>
</dbReference>
<organism evidence="10 11">
    <name type="scientific">Leucocoprinus birnbaumii</name>
    <dbReference type="NCBI Taxonomy" id="56174"/>
    <lineage>
        <taxon>Eukaryota</taxon>
        <taxon>Fungi</taxon>
        <taxon>Dikarya</taxon>
        <taxon>Basidiomycota</taxon>
        <taxon>Agaricomycotina</taxon>
        <taxon>Agaricomycetes</taxon>
        <taxon>Agaricomycetidae</taxon>
        <taxon>Agaricales</taxon>
        <taxon>Agaricineae</taxon>
        <taxon>Agaricaceae</taxon>
        <taxon>Leucocoprinus</taxon>
    </lineage>
</organism>
<dbReference type="AlphaFoldDB" id="A0AAD5YYJ1"/>
<evidence type="ECO:0000256" key="6">
    <source>
        <dbReference type="ARBA" id="ARBA00022840"/>
    </source>
</evidence>
<evidence type="ECO:0000313" key="11">
    <source>
        <dbReference type="Proteomes" id="UP001213000"/>
    </source>
</evidence>
<dbReference type="Pfam" id="PF00069">
    <property type="entry name" value="Pkinase"/>
    <property type="match status" value="2"/>
</dbReference>
<evidence type="ECO:0000256" key="8">
    <source>
        <dbReference type="ARBA" id="ARBA00048679"/>
    </source>
</evidence>
<keyword evidence="3" id="KW-0808">Transferase</keyword>
<dbReference type="PANTHER" id="PTHR47634:SF9">
    <property type="entry name" value="PROTEIN KINASE DOMAIN-CONTAINING PROTEIN-RELATED"/>
    <property type="match status" value="1"/>
</dbReference>
<dbReference type="Gene3D" id="1.10.510.10">
    <property type="entry name" value="Transferase(Phosphotransferase) domain 1"/>
    <property type="match status" value="1"/>
</dbReference>
<keyword evidence="2" id="KW-0723">Serine/threonine-protein kinase</keyword>